<keyword evidence="3" id="KW-0456">Lyase</keyword>
<dbReference type="AlphaFoldDB" id="A0A7S0YMZ2"/>
<dbReference type="Gene3D" id="3.90.1140.10">
    <property type="entry name" value="Cyclic phosphodiesterase"/>
    <property type="match status" value="1"/>
</dbReference>
<reference evidence="7" key="1">
    <citation type="submission" date="2021-01" db="EMBL/GenBank/DDBJ databases">
        <authorList>
            <person name="Corre E."/>
            <person name="Pelletier E."/>
            <person name="Niang G."/>
            <person name="Scheremetjew M."/>
            <person name="Finn R."/>
            <person name="Kale V."/>
            <person name="Holt S."/>
            <person name="Cochrane G."/>
            <person name="Meng A."/>
            <person name="Brown T."/>
            <person name="Cohen L."/>
        </authorList>
    </citation>
    <scope>NUCLEOTIDE SEQUENCE</scope>
    <source>
        <strain evidence="7">SAG 63-3</strain>
    </source>
</reference>
<dbReference type="PANTHER" id="PTHR13522:SF3">
    <property type="entry name" value="U6 SNRNA PHOSPHODIESTERASE 1"/>
    <property type="match status" value="1"/>
</dbReference>
<gene>
    <name evidence="7" type="ORF">PPAR00522_LOCUS17185</name>
</gene>
<dbReference type="GO" id="GO:0000175">
    <property type="term" value="F:3'-5'-RNA exonuclease activity"/>
    <property type="evidence" value="ECO:0007669"/>
    <property type="project" value="TreeGrafter"/>
</dbReference>
<dbReference type="EMBL" id="HBFM01026563">
    <property type="protein sequence ID" value="CAD8784392.1"/>
    <property type="molecule type" value="Transcribed_RNA"/>
</dbReference>
<keyword evidence="4" id="KW-0539">Nucleus</keyword>
<dbReference type="PANTHER" id="PTHR13522">
    <property type="entry name" value="U6 SNRNA PHOSPHODIESTERASE 1"/>
    <property type="match status" value="1"/>
</dbReference>
<evidence type="ECO:0000256" key="2">
    <source>
        <dbReference type="ARBA" id="ARBA00022801"/>
    </source>
</evidence>
<dbReference type="InterPro" id="IPR027521">
    <property type="entry name" value="Usb1"/>
</dbReference>
<dbReference type="GO" id="GO:0034477">
    <property type="term" value="P:U6 snRNA 3'-end processing"/>
    <property type="evidence" value="ECO:0007669"/>
    <property type="project" value="InterPro"/>
</dbReference>
<sequence>MNVLGLSYSSDEENEERLVTSAKQISNQTEQGISKPKIPLSHKEKLPLLPNPDEILNNPLCDATQLLHKATQELHGGRIRSFGHFEGEYATTVFISVIIPKYVLQSLDTLVERMRLIVPGLKMMPVKQLENDQTSYLYKDYKLSSNKRKNDYQFIPECIEPCLDSLSPPHLFSPPPPKRSCLAPTTSSSPPLQCSERCSALADSGLNRMEFFDNQFHISLSRTIPIHRELIETLVVDLRSEIRRTLSELNYSTDSKSISHEHTLQQLPRNISHATNTNLPLCTNLSDVMLCFGGFKLFLNEEKNRTFLTIPLLNEIGGSSLVTSLIKAVDTVFCRRGLRPFHQDPKPHVSIAWAPNNQMKKMMFALWKGLKTKDNDEICNNSSSIGIKNTNNKKSDYNIEPYNKDDGHKIIEDSSVINSRKVEISFKEVPDCFHFSQSVVSVLAVIGKRSYELLPLG</sequence>
<evidence type="ECO:0000256" key="5">
    <source>
        <dbReference type="ARBA" id="ARBA00029543"/>
    </source>
</evidence>
<evidence type="ECO:0000256" key="4">
    <source>
        <dbReference type="ARBA" id="ARBA00023242"/>
    </source>
</evidence>
<dbReference type="GO" id="GO:0005634">
    <property type="term" value="C:nucleus"/>
    <property type="evidence" value="ECO:0007669"/>
    <property type="project" value="TreeGrafter"/>
</dbReference>
<proteinExistence type="predicted"/>
<protein>
    <recommendedName>
        <fullName evidence="5">U6 snRNA phosphodiesterase 1</fullName>
    </recommendedName>
    <alternativeName>
        <fullName evidence="6">3'-5' RNA exonuclease USB1</fullName>
    </alternativeName>
</protein>
<dbReference type="Pfam" id="PF09749">
    <property type="entry name" value="HVSL"/>
    <property type="match status" value="1"/>
</dbReference>
<keyword evidence="2" id="KW-0378">Hydrolase</keyword>
<keyword evidence="1" id="KW-0540">Nuclease</keyword>
<evidence type="ECO:0000256" key="3">
    <source>
        <dbReference type="ARBA" id="ARBA00023239"/>
    </source>
</evidence>
<organism evidence="7">
    <name type="scientific">Polytomella parva</name>
    <dbReference type="NCBI Taxonomy" id="51329"/>
    <lineage>
        <taxon>Eukaryota</taxon>
        <taxon>Viridiplantae</taxon>
        <taxon>Chlorophyta</taxon>
        <taxon>core chlorophytes</taxon>
        <taxon>Chlorophyceae</taxon>
        <taxon>CS clade</taxon>
        <taxon>Chlamydomonadales</taxon>
        <taxon>Chlamydomonadaceae</taxon>
        <taxon>Polytomella</taxon>
    </lineage>
</organism>
<evidence type="ECO:0000256" key="1">
    <source>
        <dbReference type="ARBA" id="ARBA00022722"/>
    </source>
</evidence>
<dbReference type="GO" id="GO:0016829">
    <property type="term" value="F:lyase activity"/>
    <property type="evidence" value="ECO:0007669"/>
    <property type="project" value="UniProtKB-KW"/>
</dbReference>
<evidence type="ECO:0000313" key="7">
    <source>
        <dbReference type="EMBL" id="CAD8784392.1"/>
    </source>
</evidence>
<evidence type="ECO:0000256" key="6">
    <source>
        <dbReference type="ARBA" id="ARBA00030030"/>
    </source>
</evidence>
<name>A0A7S0YMZ2_9CHLO</name>
<accession>A0A7S0YMZ2</accession>